<dbReference type="GO" id="GO:0019674">
    <property type="term" value="P:NAD+ metabolic process"/>
    <property type="evidence" value="ECO:0007669"/>
    <property type="project" value="InterPro"/>
</dbReference>
<keyword evidence="11" id="KW-0472">Membrane</keyword>
<dbReference type="Pfam" id="PF05065">
    <property type="entry name" value="Phage_capsid"/>
    <property type="match status" value="1"/>
</dbReference>
<keyword evidence="5" id="KW-0645">Protease</keyword>
<dbReference type="Gene3D" id="1.10.3230.30">
    <property type="entry name" value="Phage gp6-like head-tail connector protein"/>
    <property type="match status" value="1"/>
</dbReference>
<dbReference type="EC" id="2.7.1.23" evidence="3"/>
<dbReference type="Gene3D" id="3.40.50.10330">
    <property type="entry name" value="Probable inorganic polyphosphate/atp-NAD kinase, domain 1"/>
    <property type="match status" value="1"/>
</dbReference>
<comment type="similarity">
    <text evidence="2">Belongs to the NAD kinase family.</text>
</comment>
<gene>
    <name evidence="14" type="primary">nadK</name>
    <name evidence="14" type="ORF">Bhyg_00180</name>
</gene>
<dbReference type="InterPro" id="IPR054613">
    <property type="entry name" value="Peptidase_S78_dom"/>
</dbReference>
<dbReference type="PANTHER" id="PTHR20275">
    <property type="entry name" value="NAD KINASE"/>
    <property type="match status" value="1"/>
</dbReference>
<evidence type="ECO:0000256" key="11">
    <source>
        <dbReference type="SAM" id="Phobius"/>
    </source>
</evidence>
<dbReference type="InterPro" id="IPR019284">
    <property type="entry name" value="RP532"/>
</dbReference>
<evidence type="ECO:0000256" key="9">
    <source>
        <dbReference type="ARBA" id="ARBA00022857"/>
    </source>
</evidence>
<dbReference type="SUPFAM" id="SSF111331">
    <property type="entry name" value="NAD kinase/diacylglycerol kinase-like"/>
    <property type="match status" value="1"/>
</dbReference>
<dbReference type="Pfam" id="PF10097">
    <property type="entry name" value="DUF2335"/>
    <property type="match status" value="1"/>
</dbReference>
<dbReference type="EMBL" id="WJQU01000001">
    <property type="protein sequence ID" value="KAJ6644983.1"/>
    <property type="molecule type" value="Genomic_DNA"/>
</dbReference>
<keyword evidence="10" id="KW-0520">NAD</keyword>
<organism evidence="14 15">
    <name type="scientific">Pseudolycoriella hygida</name>
    <dbReference type="NCBI Taxonomy" id="35572"/>
    <lineage>
        <taxon>Eukaryota</taxon>
        <taxon>Metazoa</taxon>
        <taxon>Ecdysozoa</taxon>
        <taxon>Arthropoda</taxon>
        <taxon>Hexapoda</taxon>
        <taxon>Insecta</taxon>
        <taxon>Pterygota</taxon>
        <taxon>Neoptera</taxon>
        <taxon>Endopterygota</taxon>
        <taxon>Diptera</taxon>
        <taxon>Nematocera</taxon>
        <taxon>Sciaroidea</taxon>
        <taxon>Sciaridae</taxon>
        <taxon>Pseudolycoriella</taxon>
    </lineage>
</organism>
<keyword evidence="11" id="KW-0812">Transmembrane</keyword>
<dbReference type="Pfam" id="PF20143">
    <property type="entry name" value="NAD_kinase_C"/>
    <property type="match status" value="1"/>
</dbReference>
<reference evidence="14" key="1">
    <citation type="submission" date="2022-07" db="EMBL/GenBank/DDBJ databases">
        <authorList>
            <person name="Trinca V."/>
            <person name="Uliana J.V.C."/>
            <person name="Torres T.T."/>
            <person name="Ward R.J."/>
            <person name="Monesi N."/>
        </authorList>
    </citation>
    <scope>NUCLEOTIDE SEQUENCE</scope>
    <source>
        <strain evidence="14">HSMRA1968</strain>
        <tissue evidence="14">Whole embryos</tissue>
    </source>
</reference>
<dbReference type="Pfam" id="PF01513">
    <property type="entry name" value="NAD_kinase"/>
    <property type="match status" value="1"/>
</dbReference>
<evidence type="ECO:0000256" key="6">
    <source>
        <dbReference type="ARBA" id="ARBA00022679"/>
    </source>
</evidence>
<evidence type="ECO:0000259" key="13">
    <source>
        <dbReference type="Pfam" id="PF05065"/>
    </source>
</evidence>
<evidence type="ECO:0000256" key="1">
    <source>
        <dbReference type="ARBA" id="ARBA00004328"/>
    </source>
</evidence>
<dbReference type="GO" id="GO:0006741">
    <property type="term" value="P:NADP+ biosynthetic process"/>
    <property type="evidence" value="ECO:0007669"/>
    <property type="project" value="InterPro"/>
</dbReference>
<accession>A0A9Q0N7K8</accession>
<keyword evidence="15" id="KW-1185">Reference proteome</keyword>
<evidence type="ECO:0000256" key="10">
    <source>
        <dbReference type="ARBA" id="ARBA00023027"/>
    </source>
</evidence>
<dbReference type="InterPro" id="IPR017438">
    <property type="entry name" value="ATP-NAD_kinase_N"/>
</dbReference>
<dbReference type="SUPFAM" id="SSF56563">
    <property type="entry name" value="Major capsid protein gp5"/>
    <property type="match status" value="1"/>
</dbReference>
<dbReference type="OrthoDB" id="8115033at2759"/>
<keyword evidence="11" id="KW-1133">Transmembrane helix</keyword>
<comment type="caution">
    <text evidence="14">The sequence shown here is derived from an EMBL/GenBank/DDBJ whole genome shotgun (WGS) entry which is preliminary data.</text>
</comment>
<evidence type="ECO:0000256" key="3">
    <source>
        <dbReference type="ARBA" id="ARBA00012120"/>
    </source>
</evidence>
<evidence type="ECO:0000256" key="8">
    <source>
        <dbReference type="ARBA" id="ARBA00022801"/>
    </source>
</evidence>
<dbReference type="Pfam" id="PF05135">
    <property type="entry name" value="Phage_connect_1"/>
    <property type="match status" value="1"/>
</dbReference>
<dbReference type="InterPro" id="IPR054612">
    <property type="entry name" value="Phage_capsid-like_C"/>
</dbReference>
<dbReference type="SUPFAM" id="SSF50789">
    <property type="entry name" value="Herpes virus serine proteinase, assemblin"/>
    <property type="match status" value="1"/>
</dbReference>
<dbReference type="Proteomes" id="UP001151699">
    <property type="component" value="Chromosome A"/>
</dbReference>
<evidence type="ECO:0000259" key="12">
    <source>
        <dbReference type="Pfam" id="PF04586"/>
    </source>
</evidence>
<keyword evidence="7 14" id="KW-0418">Kinase</keyword>
<keyword evidence="8" id="KW-0378">Hydrolase</keyword>
<dbReference type="GO" id="GO:0008233">
    <property type="term" value="F:peptidase activity"/>
    <property type="evidence" value="ECO:0007669"/>
    <property type="project" value="UniProtKB-KW"/>
</dbReference>
<feature type="transmembrane region" description="Helical" evidence="11">
    <location>
        <begin position="1107"/>
        <end position="1128"/>
    </location>
</feature>
<keyword evidence="4" id="KW-1188">Viral release from host cell</keyword>
<feature type="domain" description="Phage capsid-like C-terminal" evidence="13">
    <location>
        <begin position="520"/>
        <end position="775"/>
    </location>
</feature>
<dbReference type="InterPro" id="IPR002504">
    <property type="entry name" value="NADK"/>
</dbReference>
<dbReference type="GO" id="GO:0003951">
    <property type="term" value="F:NAD+ kinase activity"/>
    <property type="evidence" value="ECO:0007669"/>
    <property type="project" value="UniProtKB-EC"/>
</dbReference>
<dbReference type="NCBIfam" id="TIGR02215">
    <property type="entry name" value="phage_chp_gp8"/>
    <property type="match status" value="1"/>
</dbReference>
<dbReference type="Gene3D" id="3.30.2400.10">
    <property type="entry name" value="Major capsid protein gp5"/>
    <property type="match status" value="1"/>
</dbReference>
<protein>
    <recommendedName>
        <fullName evidence="3">NAD(+) kinase</fullName>
        <ecNumber evidence="3">2.7.1.23</ecNumber>
    </recommendedName>
</protein>
<dbReference type="InterPro" id="IPR021146">
    <property type="entry name" value="Phage_gp6-like_head-tail"/>
</dbReference>
<dbReference type="Pfam" id="PF04586">
    <property type="entry name" value="Peptidase_S78"/>
    <property type="match status" value="1"/>
</dbReference>
<name>A0A9Q0N7K8_9DIPT</name>
<dbReference type="InterPro" id="IPR017437">
    <property type="entry name" value="ATP-NAD_kinase_PpnK-typ_C"/>
</dbReference>
<evidence type="ECO:0000256" key="4">
    <source>
        <dbReference type="ARBA" id="ARBA00022612"/>
    </source>
</evidence>
<dbReference type="NCBIfam" id="TIGR01543">
    <property type="entry name" value="proheadase_HK97"/>
    <property type="match status" value="1"/>
</dbReference>
<keyword evidence="6" id="KW-0808">Transferase</keyword>
<evidence type="ECO:0000313" key="15">
    <source>
        <dbReference type="Proteomes" id="UP001151699"/>
    </source>
</evidence>
<dbReference type="CDD" id="cd08054">
    <property type="entry name" value="gp6"/>
    <property type="match status" value="1"/>
</dbReference>
<dbReference type="InterPro" id="IPR006433">
    <property type="entry name" value="Prohead_protease"/>
</dbReference>
<feature type="domain" description="Prohead serine protease" evidence="12">
    <location>
        <begin position="277"/>
        <end position="419"/>
    </location>
</feature>
<dbReference type="AlphaFoldDB" id="A0A9Q0N7K8"/>
<dbReference type="Gene3D" id="2.60.200.30">
    <property type="entry name" value="Probable inorganic polyphosphate/atp-NAD kinase, domain 2"/>
    <property type="match status" value="1"/>
</dbReference>
<proteinExistence type="inferred from homology"/>
<evidence type="ECO:0000256" key="5">
    <source>
        <dbReference type="ARBA" id="ARBA00022670"/>
    </source>
</evidence>
<evidence type="ECO:0000313" key="14">
    <source>
        <dbReference type="EMBL" id="KAJ6644983.1"/>
    </source>
</evidence>
<dbReference type="GO" id="GO:0006508">
    <property type="term" value="P:proteolysis"/>
    <property type="evidence" value="ECO:0007669"/>
    <property type="project" value="UniProtKB-KW"/>
</dbReference>
<dbReference type="NCBIfam" id="TIGR01560">
    <property type="entry name" value="put_DNA_pack"/>
    <property type="match status" value="1"/>
</dbReference>
<keyword evidence="9" id="KW-0521">NADP</keyword>
<dbReference type="InterPro" id="IPR024455">
    <property type="entry name" value="Phage_capsid"/>
</dbReference>
<dbReference type="InterPro" id="IPR016064">
    <property type="entry name" value="NAD/diacylglycerol_kinase_sf"/>
</dbReference>
<dbReference type="NCBIfam" id="TIGR01554">
    <property type="entry name" value="major_cap_HK97"/>
    <property type="match status" value="1"/>
</dbReference>
<dbReference type="NCBIfam" id="NF003406">
    <property type="entry name" value="PRK04761.1"/>
    <property type="match status" value="1"/>
</dbReference>
<comment type="subcellular location">
    <subcellularLocation>
        <location evidence="1">Virion</location>
    </subcellularLocation>
</comment>
<dbReference type="InterPro" id="IPR006450">
    <property type="entry name" value="Phage_HK97_gp6-like"/>
</dbReference>
<evidence type="ECO:0000256" key="7">
    <source>
        <dbReference type="ARBA" id="ARBA00022777"/>
    </source>
</evidence>
<dbReference type="Gene3D" id="3.30.2320.10">
    <property type="entry name" value="hypothetical protein PF0899 domain"/>
    <property type="match status" value="1"/>
</dbReference>
<dbReference type="InterPro" id="IPR011738">
    <property type="entry name" value="Phage_CHP"/>
</dbReference>
<evidence type="ECO:0000256" key="2">
    <source>
        <dbReference type="ARBA" id="ARBA00010995"/>
    </source>
</evidence>
<dbReference type="PANTHER" id="PTHR20275:SF0">
    <property type="entry name" value="NAD KINASE"/>
    <property type="match status" value="1"/>
</dbReference>
<sequence>MLAKIKINLNKVAIIHNNTANSLELVAQLKGLYKFCSIKESEIIAVVGGDGELLHAIHHYMELDIPFFGINSGSVGFLMNPINAENLMDNLYDAKISHLHPLKMQTETIEGNIHTALAINEISIFRKTNQAAKFRIIIDNIERINLVADGAMVATPTGSSAYNLSAGGPILPLGSNVLCLTPICPFRPRRCSIVEEYMPPIFKIVKEAISLIFSMGKLKDIGKNLIDGFTSIFTKSGKDREDGFSKVKNALGEAGEIAKQGNMHIQLLYRTSTNQNLIIKSVTENGVYISGYASVYNIADQHNDLIVKGAFALEEMAQANIKLLWQHDCTKPLGVIQSLSEDDNGLKIEAIINNKIETGREAIELVRQGAVDGLSVGFNIKLANYNKLNQRVITKAQLIEVSIVTFPANYLAKITHINKQLPANIPTINCSTAYLKTLNMEKKMNNELSPAHHLGNEEEQLYTKITKLQNRVHNLENFISRPEIDTSQESEYKSAFNNYIRQGNRHELMEKSLHGSSEDGGVLLVPTLYNTIISEIHSRSPMRQLASTETISTNALDMVIEDGSFSSGWVGETEARNETTTSKLKQQRIFVHELYAQPKASQTLINDSAIRINNWLVECLRDSFVKAENEAFIHGDGKKKPKGILSKDHSKIAKFNMGSEVSVGKLLDLINLLDEDYLGNASFLMHRSTLSEIQKLQDNNGRFIWQPSLSDSLRQTIFGIPVICCSEMPLIKPGNAAIAFGDFRLAYKIVDRSGIVLMRDPYTDKPFVKFYAVKREQNIFKHNIFKHNVFRVTLIPQNIWSLEEVKNYLRLEADYDNGLISDLIDAAIIAAENFTNLAIISRLVEFTCYTLNKQQFQLKYAPVKSIEKVILQTEEGRWELSAKEYYIEPDLALFALRQQQEYQELLVNYSSGFDSTTIPPSVKQGILMHIAEIKNCRANFGDARCKVNKAAYSAVYNIQEIFSNTIIIENTAQENGYFNGGDVDLGEGKFHSKVINHVRNLLTVDKIIPDDMKQYGTVKETDHSFYRKKFEHVLPPLDLLEEYENLYPGTIARLMAMSEKEQVHRHNMEIKNMQSYETLVKKGRVSTIIFVITLAIITAFLSQFDYLIARIFAASTILTLVASIFLGVMQEKKASKKKYEKEESSEKKN</sequence>